<dbReference type="AlphaFoldDB" id="A0A644ZH99"/>
<organism evidence="1">
    <name type="scientific">bioreactor metagenome</name>
    <dbReference type="NCBI Taxonomy" id="1076179"/>
    <lineage>
        <taxon>unclassified sequences</taxon>
        <taxon>metagenomes</taxon>
        <taxon>ecological metagenomes</taxon>
    </lineage>
</organism>
<gene>
    <name evidence="1" type="ORF">SDC9_86866</name>
</gene>
<evidence type="ECO:0008006" key="2">
    <source>
        <dbReference type="Google" id="ProtNLM"/>
    </source>
</evidence>
<comment type="caution">
    <text evidence="1">The sequence shown here is derived from an EMBL/GenBank/DDBJ whole genome shotgun (WGS) entry which is preliminary data.</text>
</comment>
<proteinExistence type="predicted"/>
<sequence length="69" mass="7369">MDRAGSAAAHTAMLGDKLLTDCLAAKRAGILALTVEPVGGAVTAWQKVLHALQAPFKAICRRRMRIRKA</sequence>
<dbReference type="SUPFAM" id="SSF56784">
    <property type="entry name" value="HAD-like"/>
    <property type="match status" value="1"/>
</dbReference>
<evidence type="ECO:0000313" key="1">
    <source>
        <dbReference type="EMBL" id="MPM40226.1"/>
    </source>
</evidence>
<dbReference type="EMBL" id="VSSQ01008924">
    <property type="protein sequence ID" value="MPM40226.1"/>
    <property type="molecule type" value="Genomic_DNA"/>
</dbReference>
<reference evidence="1" key="1">
    <citation type="submission" date="2019-08" db="EMBL/GenBank/DDBJ databases">
        <authorList>
            <person name="Kucharzyk K."/>
            <person name="Murdoch R.W."/>
            <person name="Higgins S."/>
            <person name="Loffler F."/>
        </authorList>
    </citation>
    <scope>NUCLEOTIDE SEQUENCE</scope>
</reference>
<protein>
    <recommendedName>
        <fullName evidence="2">Phosphoglycolate phosphatase</fullName>
    </recommendedName>
</protein>
<dbReference type="InterPro" id="IPR036412">
    <property type="entry name" value="HAD-like_sf"/>
</dbReference>
<accession>A0A644ZH99</accession>
<name>A0A644ZH99_9ZZZZ</name>
<dbReference type="Pfam" id="PF13242">
    <property type="entry name" value="Hydrolase_like"/>
    <property type="match status" value="1"/>
</dbReference>